<evidence type="ECO:0000313" key="1">
    <source>
        <dbReference type="EMBL" id="MCU6748348.1"/>
    </source>
</evidence>
<dbReference type="Pfam" id="PF03747">
    <property type="entry name" value="ADP_ribosyl_GH"/>
    <property type="match status" value="1"/>
</dbReference>
<protein>
    <submittedName>
        <fullName evidence="1">ADP-ribosylglycohydrolase family protein</fullName>
    </submittedName>
</protein>
<keyword evidence="2" id="KW-1185">Reference proteome</keyword>
<gene>
    <name evidence="1" type="ORF">OCV51_11895</name>
</gene>
<dbReference type="RefSeq" id="WP_059067061.1">
    <property type="nucleotide sequence ID" value="NZ_JAOQJX010000021.1"/>
</dbReference>
<sequence>MKQIKINRECFRDKVMGCWLGKNAGGTLGEPLEGKFGERKMFHINWYPYLPEGGIPNDDLELQLIWLQQLQKKGPGITAIDLTEAWKDCVAYNFDEYGLSKENMQKGLLPPVCGWHNNSFKDCMGSPIRSELWACIAPGCPEVAAWYAYQDAIVDHGGGESVYGEIFNAVLESYAFINGNKFSLLDMALAAIPSSSLTYQCVKKCIENYHAGMKYEDNRNNLVDTFYNPVAQYSPLNLAFQTIGWLYGEDFGDSICKAVNCGWDTDCTAATLGAILGIIGGASSLPEKWIEPLGYDIATNMTTGGIRNLIAPTNIRELTEEVCAEAERVLRYWGCKIIFSDNDDMSSNIQLPMPKLSFLEEYEADSISYSYGTISITVKYKDDAAILGNRISEIGIKFENPHLIEKVLHVALEMPDGFSLYEPMDETFKIKAEGEKEIGCKIQADNLKIQESNICWLKVQIEEEPAIPAIPIVLLGGNRWMISELYPGKNIEDDCGINEEEWFVSPPCGFTEQWNTGNDLQLGTRFKEKGVIYALHHIYSEEEKDVVLGVPNNGYMKLYLNGKWIHTTIQKTPLRANLGNGGALGDLSNYKVTKFVKGWNQIFIKLQAEDFPEEAHFTIGGMSTVCEKNHGMPVMGICRNKFIWER</sequence>
<proteinExistence type="predicted"/>
<organism evidence="1 2">
    <name type="scientific">Faecalicatena acetigenes</name>
    <dbReference type="NCBI Taxonomy" id="2981790"/>
    <lineage>
        <taxon>Bacteria</taxon>
        <taxon>Bacillati</taxon>
        <taxon>Bacillota</taxon>
        <taxon>Clostridia</taxon>
        <taxon>Lachnospirales</taxon>
        <taxon>Lachnospiraceae</taxon>
        <taxon>Faecalicatena</taxon>
    </lineage>
</organism>
<accession>A0ABT2TDI9</accession>
<dbReference type="InterPro" id="IPR036705">
    <property type="entry name" value="Ribosyl_crysJ1_sf"/>
</dbReference>
<dbReference type="EMBL" id="JAOQJX010000021">
    <property type="protein sequence ID" value="MCU6748348.1"/>
    <property type="molecule type" value="Genomic_DNA"/>
</dbReference>
<name>A0ABT2TDI9_9FIRM</name>
<reference evidence="1 2" key="1">
    <citation type="journal article" date="2021" name="ISME Commun">
        <title>Automated analysis of genomic sequences facilitates high-throughput and comprehensive description of bacteria.</title>
        <authorList>
            <person name="Hitch T.C.A."/>
        </authorList>
    </citation>
    <scope>NUCLEOTIDE SEQUENCE [LARGE SCALE GENOMIC DNA]</scope>
    <source>
        <strain evidence="1 2">H2_18</strain>
    </source>
</reference>
<comment type="caution">
    <text evidence="1">The sequence shown here is derived from an EMBL/GenBank/DDBJ whole genome shotgun (WGS) entry which is preliminary data.</text>
</comment>
<evidence type="ECO:0000313" key="2">
    <source>
        <dbReference type="Proteomes" id="UP001652394"/>
    </source>
</evidence>
<dbReference type="Gene3D" id="1.10.4080.10">
    <property type="entry name" value="ADP-ribosylation/Crystallin J1"/>
    <property type="match status" value="1"/>
</dbReference>
<dbReference type="InterPro" id="IPR005502">
    <property type="entry name" value="Ribosyl_crysJ1"/>
</dbReference>
<dbReference type="Proteomes" id="UP001652394">
    <property type="component" value="Unassembled WGS sequence"/>
</dbReference>
<dbReference type="SUPFAM" id="SSF101478">
    <property type="entry name" value="ADP-ribosylglycohydrolase"/>
    <property type="match status" value="1"/>
</dbReference>